<dbReference type="Proteomes" id="UP000050523">
    <property type="component" value="Unassembled WGS sequence"/>
</dbReference>
<keyword evidence="1" id="KW-1133">Transmembrane helix</keyword>
<protein>
    <submittedName>
        <fullName evidence="2">Uncharacterized protein</fullName>
    </submittedName>
</protein>
<reference evidence="2 3" key="1">
    <citation type="submission" date="2015-09" db="EMBL/GenBank/DDBJ databases">
        <title>Genome announcement of multiple Pseudomonas syringae strains.</title>
        <authorList>
            <person name="Thakur S."/>
            <person name="Wang P.W."/>
            <person name="Gong Y."/>
            <person name="Weir B.S."/>
            <person name="Guttman D.S."/>
        </authorList>
    </citation>
    <scope>NUCLEOTIDE SEQUENCE [LARGE SCALE GENOMIC DNA]</scope>
    <source>
        <strain evidence="2 3">ICMP9151</strain>
    </source>
</reference>
<comment type="caution">
    <text evidence="2">The sequence shown here is derived from an EMBL/GenBank/DDBJ whole genome shotgun (WGS) entry which is preliminary data.</text>
</comment>
<evidence type="ECO:0000256" key="1">
    <source>
        <dbReference type="SAM" id="Phobius"/>
    </source>
</evidence>
<dbReference type="AlphaFoldDB" id="A0AA40P278"/>
<gene>
    <name evidence="2" type="ORF">ALO43_04354</name>
</gene>
<dbReference type="EMBL" id="LJRO01000413">
    <property type="protein sequence ID" value="KPY93513.1"/>
    <property type="molecule type" value="Genomic_DNA"/>
</dbReference>
<proteinExistence type="predicted"/>
<organism evidence="2 3">
    <name type="scientific">Pseudomonas tremae</name>
    <dbReference type="NCBI Taxonomy" id="200454"/>
    <lineage>
        <taxon>Bacteria</taxon>
        <taxon>Pseudomonadati</taxon>
        <taxon>Pseudomonadota</taxon>
        <taxon>Gammaproteobacteria</taxon>
        <taxon>Pseudomonadales</taxon>
        <taxon>Pseudomonadaceae</taxon>
        <taxon>Pseudomonas</taxon>
    </lineage>
</organism>
<keyword evidence="1" id="KW-0472">Membrane</keyword>
<feature type="transmembrane region" description="Helical" evidence="1">
    <location>
        <begin position="12"/>
        <end position="32"/>
    </location>
</feature>
<keyword evidence="1" id="KW-0812">Transmembrane</keyword>
<sequence length="76" mass="8054">MPAMAPFCSQELAAMGVIGSVIQVALCVEFALSGALIRRLVQNLCAHCSLFASHNDNVGVVDRIRRSHLDVTDSAG</sequence>
<evidence type="ECO:0000313" key="3">
    <source>
        <dbReference type="Proteomes" id="UP000050523"/>
    </source>
</evidence>
<name>A0AA40P278_9PSED</name>
<accession>A0AA40P278</accession>
<evidence type="ECO:0000313" key="2">
    <source>
        <dbReference type="EMBL" id="KPY93513.1"/>
    </source>
</evidence>